<dbReference type="Pfam" id="PF01037">
    <property type="entry name" value="AsnC_trans_reg"/>
    <property type="match status" value="1"/>
</dbReference>
<dbReference type="Proteomes" id="UP000824681">
    <property type="component" value="Chromosome"/>
</dbReference>
<accession>A0ABX8U3G4</accession>
<dbReference type="EMBL" id="CP068985">
    <property type="protein sequence ID" value="QYC42255.1"/>
    <property type="molecule type" value="Genomic_DNA"/>
</dbReference>
<gene>
    <name evidence="2" type="ORF">Nocox_23260</name>
</gene>
<proteinExistence type="predicted"/>
<dbReference type="PANTHER" id="PTHR30154">
    <property type="entry name" value="LEUCINE-RESPONSIVE REGULATORY PROTEIN"/>
    <property type="match status" value="1"/>
</dbReference>
<feature type="domain" description="Transcription regulator AsnC/Lrp ligand binding" evidence="1">
    <location>
        <begin position="26"/>
        <end position="95"/>
    </location>
</feature>
<evidence type="ECO:0000313" key="3">
    <source>
        <dbReference type="Proteomes" id="UP000824681"/>
    </source>
</evidence>
<protein>
    <submittedName>
        <fullName evidence="2">AsnC family protein</fullName>
    </submittedName>
</protein>
<sequence>MGAGVLYSAVEYDREPLGQGVEAMCWLTVAPYALAEAGQAVAGHGEVRFAAAVTGRANLAVLVLCRATADLYAYLSDRLGGLTGVRSVETTLTLRRVQALTYAP</sequence>
<dbReference type="Gene3D" id="3.30.70.920">
    <property type="match status" value="1"/>
</dbReference>
<dbReference type="InterPro" id="IPR011008">
    <property type="entry name" value="Dimeric_a/b-barrel"/>
</dbReference>
<evidence type="ECO:0000259" key="1">
    <source>
        <dbReference type="Pfam" id="PF01037"/>
    </source>
</evidence>
<dbReference type="SUPFAM" id="SSF54909">
    <property type="entry name" value="Dimeric alpha+beta barrel"/>
    <property type="match status" value="1"/>
</dbReference>
<name>A0ABX8U3G4_9ACTN</name>
<organism evidence="2 3">
    <name type="scientific">Nonomuraea coxensis DSM 45129</name>
    <dbReference type="NCBI Taxonomy" id="1122611"/>
    <lineage>
        <taxon>Bacteria</taxon>
        <taxon>Bacillati</taxon>
        <taxon>Actinomycetota</taxon>
        <taxon>Actinomycetes</taxon>
        <taxon>Streptosporangiales</taxon>
        <taxon>Streptosporangiaceae</taxon>
        <taxon>Nonomuraea</taxon>
    </lineage>
</organism>
<evidence type="ECO:0000313" key="2">
    <source>
        <dbReference type="EMBL" id="QYC42255.1"/>
    </source>
</evidence>
<keyword evidence="3" id="KW-1185">Reference proteome</keyword>
<dbReference type="PANTHER" id="PTHR30154:SF34">
    <property type="entry name" value="TRANSCRIPTIONAL REGULATOR AZLB"/>
    <property type="match status" value="1"/>
</dbReference>
<reference evidence="2 3" key="1">
    <citation type="journal article" date="2021" name="ACS Chem. Biol.">
        <title>Genomic-Led Discovery of a Novel Glycopeptide Antibiotic by Nonomuraea coxensis DSM 45129.</title>
        <authorList>
            <person name="Yushchuk O."/>
            <person name="Vior N.M."/>
            <person name="Andreo-Vidal A."/>
            <person name="Berini F."/>
            <person name="Ruckert C."/>
            <person name="Busche T."/>
            <person name="Binda E."/>
            <person name="Kalinowski J."/>
            <person name="Truman A.W."/>
            <person name="Marinelli F."/>
        </authorList>
    </citation>
    <scope>NUCLEOTIDE SEQUENCE [LARGE SCALE GENOMIC DNA]</scope>
    <source>
        <strain evidence="2 3">DSM 45129</strain>
    </source>
</reference>
<dbReference type="InterPro" id="IPR019887">
    <property type="entry name" value="Tscrpt_reg_AsnC/Lrp_C"/>
</dbReference>